<evidence type="ECO:0000313" key="4">
    <source>
        <dbReference type="EMBL" id="CAA7043219.1"/>
    </source>
</evidence>
<evidence type="ECO:0000256" key="1">
    <source>
        <dbReference type="ARBA" id="ARBA00006568"/>
    </source>
</evidence>
<protein>
    <recommendedName>
        <fullName evidence="3">Jacalin-type lectin domain-containing protein</fullName>
    </recommendedName>
</protein>
<accession>A0A6D2JQH9</accession>
<comment type="similarity">
    <text evidence="1">Belongs to the jacalin lectin family.</text>
</comment>
<dbReference type="SUPFAM" id="SSF51101">
    <property type="entry name" value="Mannose-binding lectins"/>
    <property type="match status" value="2"/>
</dbReference>
<proteinExistence type="inferred from homology"/>
<reference evidence="4" key="1">
    <citation type="submission" date="2020-01" db="EMBL/GenBank/DDBJ databases">
        <authorList>
            <person name="Mishra B."/>
        </authorList>
    </citation>
    <scope>NUCLEOTIDE SEQUENCE [LARGE SCALE GENOMIC DNA]</scope>
</reference>
<comment type="caution">
    <text evidence="4">The sequence shown here is derived from an EMBL/GenBank/DDBJ whole genome shotgun (WGS) entry which is preliminary data.</text>
</comment>
<dbReference type="PROSITE" id="PS51752">
    <property type="entry name" value="JACALIN_LECTIN"/>
    <property type="match status" value="2"/>
</dbReference>
<dbReference type="EMBL" id="CACVBM020001274">
    <property type="protein sequence ID" value="CAA7043219.1"/>
    <property type="molecule type" value="Genomic_DNA"/>
</dbReference>
<dbReference type="InterPro" id="IPR036404">
    <property type="entry name" value="Jacalin-like_lectin_dom_sf"/>
</dbReference>
<organism evidence="4 5">
    <name type="scientific">Microthlaspi erraticum</name>
    <dbReference type="NCBI Taxonomy" id="1685480"/>
    <lineage>
        <taxon>Eukaryota</taxon>
        <taxon>Viridiplantae</taxon>
        <taxon>Streptophyta</taxon>
        <taxon>Embryophyta</taxon>
        <taxon>Tracheophyta</taxon>
        <taxon>Spermatophyta</taxon>
        <taxon>Magnoliopsida</taxon>
        <taxon>eudicotyledons</taxon>
        <taxon>Gunneridae</taxon>
        <taxon>Pentapetalae</taxon>
        <taxon>rosids</taxon>
        <taxon>malvids</taxon>
        <taxon>Brassicales</taxon>
        <taxon>Brassicaceae</taxon>
        <taxon>Coluteocarpeae</taxon>
        <taxon>Microthlaspi</taxon>
    </lineage>
</organism>
<dbReference type="Gene3D" id="2.100.10.30">
    <property type="entry name" value="Jacalin-like lectin domain"/>
    <property type="match status" value="2"/>
</dbReference>
<gene>
    <name evidence="4" type="ORF">MERR_LOCUS30454</name>
</gene>
<evidence type="ECO:0000313" key="5">
    <source>
        <dbReference type="Proteomes" id="UP000467841"/>
    </source>
</evidence>
<dbReference type="Pfam" id="PF01419">
    <property type="entry name" value="Jacalin"/>
    <property type="match status" value="2"/>
</dbReference>
<dbReference type="OrthoDB" id="581739at2759"/>
<dbReference type="InterPro" id="IPR001229">
    <property type="entry name" value="Jacalin-like_lectin_dom"/>
</dbReference>
<evidence type="ECO:0000256" key="2">
    <source>
        <dbReference type="ARBA" id="ARBA00022734"/>
    </source>
</evidence>
<dbReference type="PANTHER" id="PTHR47293:SF44">
    <property type="entry name" value="JACALIN-TYPE LECTIN DOMAIN-CONTAINING PROTEIN"/>
    <property type="match status" value="1"/>
</dbReference>
<dbReference type="Proteomes" id="UP000467841">
    <property type="component" value="Unassembled WGS sequence"/>
</dbReference>
<dbReference type="GO" id="GO:0030246">
    <property type="term" value="F:carbohydrate binding"/>
    <property type="evidence" value="ECO:0007669"/>
    <property type="project" value="UniProtKB-KW"/>
</dbReference>
<keyword evidence="5" id="KW-1185">Reference proteome</keyword>
<dbReference type="AlphaFoldDB" id="A0A6D2JQH9"/>
<dbReference type="SMART" id="SM00915">
    <property type="entry name" value="Jacalin"/>
    <property type="match status" value="2"/>
</dbReference>
<evidence type="ECO:0000259" key="3">
    <source>
        <dbReference type="PROSITE" id="PS51752"/>
    </source>
</evidence>
<name>A0A6D2JQH9_9BRAS</name>
<keyword evidence="2" id="KW-0430">Lectin</keyword>
<feature type="domain" description="Jacalin-type lectin" evidence="3">
    <location>
        <begin position="138"/>
        <end position="286"/>
    </location>
</feature>
<dbReference type="PANTHER" id="PTHR47293">
    <property type="entry name" value="JACALIN-RELATED LECTIN 3"/>
    <property type="match status" value="1"/>
</dbReference>
<sequence length="290" mass="32144">MEHAAFDDGVYAGLKKVFVRDDGVSVTFLKMLYERDNGDIVEVRHGVDGPATEFKFEYPDEYITSVAWTKGIYNSLRTLVFKTSERRTSPTFGLQGPEEIPRNVNETTARRGAAVVGFKGRFSDVLLQIDTHLGPRPPRKLEAEGGTKLGEEWDDGKHQNVTKIRMGRCPRGLAFIQFHYKDGTDLVHGAGHGISRGAPFAIEEFDIDQNDHIVGVEIYSEKVRKDEEGGEFIAALCFNTQKGKSSGFYGAPAKGKKKTISGHKIVGFHGRSSNRWLVSLGVRIAYPPAP</sequence>
<feature type="domain" description="Jacalin-type lectin" evidence="3">
    <location>
        <begin position="1"/>
        <end position="135"/>
    </location>
</feature>